<keyword evidence="2" id="KW-1185">Reference proteome</keyword>
<evidence type="ECO:0000313" key="2">
    <source>
        <dbReference type="Proteomes" id="UP000283269"/>
    </source>
</evidence>
<comment type="caution">
    <text evidence="1">The sequence shown here is derived from an EMBL/GenBank/DDBJ whole genome shotgun (WGS) entry which is preliminary data.</text>
</comment>
<name>A0A409XWM9_PSICY</name>
<dbReference type="EMBL" id="NHYD01000069">
    <property type="protein sequence ID" value="PPQ95159.1"/>
    <property type="molecule type" value="Genomic_DNA"/>
</dbReference>
<dbReference type="Proteomes" id="UP000283269">
    <property type="component" value="Unassembled WGS sequence"/>
</dbReference>
<sequence length="82" mass="8443">MANQSQRPNTAIVQLTLIDSGGGSGREHAVDKGGGECGKWTVEGNGLVRCAVAATVPLLLHFALMEVVHRLSTQGSSSLAKG</sequence>
<accession>A0A409XWM9</accession>
<dbReference type="InParanoid" id="A0A409XWM9"/>
<reference evidence="1 2" key="1">
    <citation type="journal article" date="2018" name="Evol. Lett.">
        <title>Horizontal gene cluster transfer increased hallucinogenic mushroom diversity.</title>
        <authorList>
            <person name="Reynolds H.T."/>
            <person name="Vijayakumar V."/>
            <person name="Gluck-Thaler E."/>
            <person name="Korotkin H.B."/>
            <person name="Matheny P.B."/>
            <person name="Slot J.C."/>
        </authorList>
    </citation>
    <scope>NUCLEOTIDE SEQUENCE [LARGE SCALE GENOMIC DNA]</scope>
    <source>
        <strain evidence="1 2">2631</strain>
    </source>
</reference>
<gene>
    <name evidence="1" type="ORF">CVT25_013304</name>
</gene>
<dbReference type="AlphaFoldDB" id="A0A409XWM9"/>
<evidence type="ECO:0000313" key="1">
    <source>
        <dbReference type="EMBL" id="PPQ95159.1"/>
    </source>
</evidence>
<proteinExistence type="predicted"/>
<protein>
    <submittedName>
        <fullName evidence="1">Uncharacterized protein</fullName>
    </submittedName>
</protein>
<organism evidence="1 2">
    <name type="scientific">Psilocybe cyanescens</name>
    <dbReference type="NCBI Taxonomy" id="93625"/>
    <lineage>
        <taxon>Eukaryota</taxon>
        <taxon>Fungi</taxon>
        <taxon>Dikarya</taxon>
        <taxon>Basidiomycota</taxon>
        <taxon>Agaricomycotina</taxon>
        <taxon>Agaricomycetes</taxon>
        <taxon>Agaricomycetidae</taxon>
        <taxon>Agaricales</taxon>
        <taxon>Agaricineae</taxon>
        <taxon>Strophariaceae</taxon>
        <taxon>Psilocybe</taxon>
    </lineage>
</organism>